<dbReference type="OrthoDB" id="6500128at2759"/>
<dbReference type="GeneID" id="9057205"/>
<protein>
    <submittedName>
        <fullName evidence="1">Uncharacterized protein</fullName>
    </submittedName>
</protein>
<proteinExistence type="predicted"/>
<accession>C5KQJ9</accession>
<dbReference type="EMBL" id="GG675416">
    <property type="protein sequence ID" value="EER13243.1"/>
    <property type="molecule type" value="Genomic_DNA"/>
</dbReference>
<name>C5KQJ9_PERM5</name>
<reference evidence="1 2" key="1">
    <citation type="submission" date="2008-07" db="EMBL/GenBank/DDBJ databases">
        <authorList>
            <person name="El-Sayed N."/>
            <person name="Caler E."/>
            <person name="Inman J."/>
            <person name="Amedeo P."/>
            <person name="Hass B."/>
            <person name="Wortman J."/>
        </authorList>
    </citation>
    <scope>NUCLEOTIDE SEQUENCE [LARGE SCALE GENOMIC DNA]</scope>
    <source>
        <strain evidence="2">ATCC 50983 / TXsc</strain>
    </source>
</reference>
<keyword evidence="2" id="KW-1185">Reference proteome</keyword>
<feature type="non-terminal residue" evidence="1">
    <location>
        <position position="68"/>
    </location>
</feature>
<dbReference type="InParanoid" id="C5KQJ9"/>
<evidence type="ECO:0000313" key="2">
    <source>
        <dbReference type="Proteomes" id="UP000007800"/>
    </source>
</evidence>
<dbReference type="Proteomes" id="UP000007800">
    <property type="component" value="Unassembled WGS sequence"/>
</dbReference>
<evidence type="ECO:0000313" key="1">
    <source>
        <dbReference type="EMBL" id="EER13243.1"/>
    </source>
</evidence>
<sequence length="68" mass="7165">MTHDGAITVYFRQRTRLGTVATGGRTVKSEDMPLVRQVTQTQAAAPPSELLEAGHAKSIEGVAASTPT</sequence>
<organism evidence="2">
    <name type="scientific">Perkinsus marinus (strain ATCC 50983 / TXsc)</name>
    <dbReference type="NCBI Taxonomy" id="423536"/>
    <lineage>
        <taxon>Eukaryota</taxon>
        <taxon>Sar</taxon>
        <taxon>Alveolata</taxon>
        <taxon>Perkinsozoa</taxon>
        <taxon>Perkinsea</taxon>
        <taxon>Perkinsida</taxon>
        <taxon>Perkinsidae</taxon>
        <taxon>Perkinsus</taxon>
    </lineage>
</organism>
<dbReference type="AlphaFoldDB" id="C5KQJ9"/>
<dbReference type="RefSeq" id="XP_002781448.1">
    <property type="nucleotide sequence ID" value="XM_002781402.1"/>
</dbReference>
<gene>
    <name evidence="1" type="ORF">Pmar_PMAR008004</name>
</gene>